<evidence type="ECO:0000313" key="4">
    <source>
        <dbReference type="Proteomes" id="UP000436989"/>
    </source>
</evidence>
<dbReference type="InterPro" id="IPR038721">
    <property type="entry name" value="IS701-like_DDE_dom"/>
</dbReference>
<protein>
    <recommendedName>
        <fullName evidence="2">Transposase IS701-like DDE domain-containing protein</fullName>
    </recommendedName>
</protein>
<accession>A0A6N8GJV3</accession>
<sequence length="110" mass="11993">MTSRSGSKAWTEDRSRCAAAGIPPERDFATKPELAATMLERAVAAHVPAAWVAVDTVYGQAWAFRRAVEETGLHYVLEVPASQAVWPKVGPLAFHQVRAWQLIASLPGRP</sequence>
<dbReference type="RefSeq" id="WP_156269331.1">
    <property type="nucleotide sequence ID" value="NZ_WOGU01000007.1"/>
</dbReference>
<dbReference type="PANTHER" id="PTHR33627">
    <property type="entry name" value="TRANSPOSASE"/>
    <property type="match status" value="1"/>
</dbReference>
<keyword evidence="4" id="KW-1185">Reference proteome</keyword>
<evidence type="ECO:0000259" key="2">
    <source>
        <dbReference type="Pfam" id="PF13546"/>
    </source>
</evidence>
<dbReference type="Proteomes" id="UP000436989">
    <property type="component" value="Unassembled WGS sequence"/>
</dbReference>
<dbReference type="InterPro" id="IPR039365">
    <property type="entry name" value="IS701-like"/>
</dbReference>
<reference evidence="3 4" key="1">
    <citation type="submission" date="2019-12" db="EMBL/GenBank/DDBJ databases">
        <authorList>
            <person name="Shi Y."/>
        </authorList>
    </citation>
    <scope>NUCLEOTIDE SEQUENCE [LARGE SCALE GENOMIC DNA]</scope>
    <source>
        <strain evidence="3 4">JCM 17929</strain>
    </source>
</reference>
<organism evidence="3 4">
    <name type="scientific">Kocuria sediminis</name>
    <dbReference type="NCBI Taxonomy" id="1038857"/>
    <lineage>
        <taxon>Bacteria</taxon>
        <taxon>Bacillati</taxon>
        <taxon>Actinomycetota</taxon>
        <taxon>Actinomycetes</taxon>
        <taxon>Micrococcales</taxon>
        <taxon>Micrococcaceae</taxon>
        <taxon>Kocuria</taxon>
    </lineage>
</organism>
<comment type="caution">
    <text evidence="3">The sequence shown here is derived from an EMBL/GenBank/DDBJ whole genome shotgun (WGS) entry which is preliminary data.</text>
</comment>
<name>A0A6N8GJV3_9MICC</name>
<feature type="region of interest" description="Disordered" evidence="1">
    <location>
        <begin position="1"/>
        <end position="22"/>
    </location>
</feature>
<gene>
    <name evidence="3" type="ORF">GMA12_09730</name>
</gene>
<dbReference type="Pfam" id="PF13546">
    <property type="entry name" value="DDE_5"/>
    <property type="match status" value="1"/>
</dbReference>
<evidence type="ECO:0000313" key="3">
    <source>
        <dbReference type="EMBL" id="MUN63416.1"/>
    </source>
</evidence>
<dbReference type="EMBL" id="WOGU01000007">
    <property type="protein sequence ID" value="MUN63416.1"/>
    <property type="molecule type" value="Genomic_DNA"/>
</dbReference>
<proteinExistence type="predicted"/>
<evidence type="ECO:0000256" key="1">
    <source>
        <dbReference type="SAM" id="MobiDB-lite"/>
    </source>
</evidence>
<feature type="domain" description="Transposase IS701-like DDE" evidence="2">
    <location>
        <begin position="7"/>
        <end position="88"/>
    </location>
</feature>
<dbReference type="AlphaFoldDB" id="A0A6N8GJV3"/>
<dbReference type="PANTHER" id="PTHR33627:SF1">
    <property type="entry name" value="TRANSPOSASE"/>
    <property type="match status" value="1"/>
</dbReference>